<evidence type="ECO:0000256" key="1">
    <source>
        <dbReference type="SAM" id="SignalP"/>
    </source>
</evidence>
<proteinExistence type="predicted"/>
<dbReference type="Gene3D" id="3.40.30.10">
    <property type="entry name" value="Glutaredoxin"/>
    <property type="match status" value="1"/>
</dbReference>
<name>A0A9W7FDT7_9STRA</name>
<dbReference type="EMBL" id="BRXZ01000370">
    <property type="protein sequence ID" value="GMI10317.1"/>
    <property type="molecule type" value="Genomic_DNA"/>
</dbReference>
<dbReference type="SUPFAM" id="SSF52833">
    <property type="entry name" value="Thioredoxin-like"/>
    <property type="match status" value="1"/>
</dbReference>
<accession>A0A9W7FDT7</accession>
<feature type="signal peptide" evidence="1">
    <location>
        <begin position="1"/>
        <end position="20"/>
    </location>
</feature>
<sequence length="88" mass="9876">MNSSFVLLFLLPLFFGLALAKRKDEPSPTYTSSLPLSPSSFAFSRGQMGSDVTVDLWIDLACSDCMNGWPVINDVWEAYGDKVKFNYR</sequence>
<feature type="chain" id="PRO_5040877732" evidence="1">
    <location>
        <begin position="21"/>
        <end position="88"/>
    </location>
</feature>
<gene>
    <name evidence="2" type="ORF">TrRE_jg7767</name>
</gene>
<dbReference type="OrthoDB" id="37297at2759"/>
<evidence type="ECO:0000313" key="2">
    <source>
        <dbReference type="EMBL" id="GMI10317.1"/>
    </source>
</evidence>
<keyword evidence="1" id="KW-0732">Signal</keyword>
<keyword evidence="3" id="KW-1185">Reference proteome</keyword>
<dbReference type="Proteomes" id="UP001165082">
    <property type="component" value="Unassembled WGS sequence"/>
</dbReference>
<organism evidence="2 3">
    <name type="scientific">Triparma retinervis</name>
    <dbReference type="NCBI Taxonomy" id="2557542"/>
    <lineage>
        <taxon>Eukaryota</taxon>
        <taxon>Sar</taxon>
        <taxon>Stramenopiles</taxon>
        <taxon>Ochrophyta</taxon>
        <taxon>Bolidophyceae</taxon>
        <taxon>Parmales</taxon>
        <taxon>Triparmaceae</taxon>
        <taxon>Triparma</taxon>
    </lineage>
</organism>
<dbReference type="InterPro" id="IPR036249">
    <property type="entry name" value="Thioredoxin-like_sf"/>
</dbReference>
<reference evidence="2" key="1">
    <citation type="submission" date="2022-07" db="EMBL/GenBank/DDBJ databases">
        <title>Genome analysis of Parmales, a sister group of diatoms, reveals the evolutionary specialization of diatoms from phago-mixotrophs to photoautotrophs.</title>
        <authorList>
            <person name="Ban H."/>
            <person name="Sato S."/>
            <person name="Yoshikawa S."/>
            <person name="Kazumasa Y."/>
            <person name="Nakamura Y."/>
            <person name="Ichinomiya M."/>
            <person name="Saitoh K."/>
            <person name="Sato N."/>
            <person name="Blanc-Mathieu R."/>
            <person name="Endo H."/>
            <person name="Kuwata A."/>
            <person name="Ogata H."/>
        </authorList>
    </citation>
    <scope>NUCLEOTIDE SEQUENCE</scope>
</reference>
<dbReference type="AlphaFoldDB" id="A0A9W7FDT7"/>
<protein>
    <submittedName>
        <fullName evidence="2">Uncharacterized protein</fullName>
    </submittedName>
</protein>
<comment type="caution">
    <text evidence="2">The sequence shown here is derived from an EMBL/GenBank/DDBJ whole genome shotgun (WGS) entry which is preliminary data.</text>
</comment>
<evidence type="ECO:0000313" key="3">
    <source>
        <dbReference type="Proteomes" id="UP001165082"/>
    </source>
</evidence>